<organism evidence="1">
    <name type="scientific">anaerobic digester metagenome</name>
    <dbReference type="NCBI Taxonomy" id="1263854"/>
    <lineage>
        <taxon>unclassified sequences</taxon>
        <taxon>metagenomes</taxon>
        <taxon>ecological metagenomes</taxon>
    </lineage>
</organism>
<evidence type="ECO:0000313" key="1">
    <source>
        <dbReference type="EMBL" id="VFU17694.1"/>
    </source>
</evidence>
<gene>
    <name evidence="1" type="ORF">SCFA_3710004</name>
</gene>
<reference evidence="1" key="1">
    <citation type="submission" date="2019-03" db="EMBL/GenBank/DDBJ databases">
        <authorList>
            <person name="Hao L."/>
        </authorList>
    </citation>
    <scope>NUCLEOTIDE SEQUENCE</scope>
</reference>
<dbReference type="AlphaFoldDB" id="A0A485M5N9"/>
<accession>A0A485M5N9</accession>
<proteinExistence type="predicted"/>
<name>A0A485M5N9_9ZZZZ</name>
<protein>
    <submittedName>
        <fullName evidence="1">Uncharacterized protein</fullName>
    </submittedName>
</protein>
<sequence length="61" mass="7068">MGQGTGPRPNQFSFNLTPSRNKGCFFLDIYMFLKDLCYLCLIAQLNLIRGRVDFENKVCPY</sequence>
<dbReference type="EMBL" id="CAADRN010000303">
    <property type="protein sequence ID" value="VFU17694.1"/>
    <property type="molecule type" value="Genomic_DNA"/>
</dbReference>